<evidence type="ECO:0000256" key="1">
    <source>
        <dbReference type="ARBA" id="ARBA00022737"/>
    </source>
</evidence>
<feature type="region of interest" description="Disordered" evidence="2">
    <location>
        <begin position="310"/>
        <end position="360"/>
    </location>
</feature>
<dbReference type="SMART" id="SM00239">
    <property type="entry name" value="C2"/>
    <property type="match status" value="2"/>
</dbReference>
<sequence length="360" mass="41243">MDVVGNICCHCSVRKKRPKGASDKKDDDENALVENEEAPVEDLEEKKEEESRGRILTVIECADLPPTDWSTGLTDPFVKVYLLPDKKPKYETKVHRKNLNPKFDQTFIFKNIPYVDTFDKTLVFAVYDYDRFSSSDQNSIITTNCEYQLPMNSVDLAGPIEEWRALAPVDDGSNQYLGDLCLSLRYVPSSGKLTVAILEARKLKKMDITGASDPYVKIKLFDSKGKRIGKKKKTSVKSCNLNPYWNESFVFLIDEMDMKRVFLDITVCDYDLIGGGDPIGKVKLGWNQQKTYKPGFKHFKEVLENPRRPIIKWHVLQDPEPEDDDDKKKEKDKKGKDDKKDDKKDKKGRKEGGQKRGEKG</sequence>
<organism evidence="4 5">
    <name type="scientific">Lepeophtheirus salmonis</name>
    <name type="common">Salmon louse</name>
    <name type="synonym">Caligus salmonis</name>
    <dbReference type="NCBI Taxonomy" id="72036"/>
    <lineage>
        <taxon>Eukaryota</taxon>
        <taxon>Metazoa</taxon>
        <taxon>Ecdysozoa</taxon>
        <taxon>Arthropoda</taxon>
        <taxon>Crustacea</taxon>
        <taxon>Multicrustacea</taxon>
        <taxon>Hexanauplia</taxon>
        <taxon>Copepoda</taxon>
        <taxon>Siphonostomatoida</taxon>
        <taxon>Caligidae</taxon>
        <taxon>Lepeophtheirus</taxon>
    </lineage>
</organism>
<feature type="region of interest" description="Disordered" evidence="2">
    <location>
        <begin position="15"/>
        <end position="49"/>
    </location>
</feature>
<dbReference type="AlphaFoldDB" id="A0A7R8CYE7"/>
<evidence type="ECO:0000259" key="3">
    <source>
        <dbReference type="PROSITE" id="PS50004"/>
    </source>
</evidence>
<dbReference type="InterPro" id="IPR000008">
    <property type="entry name" value="C2_dom"/>
</dbReference>
<keyword evidence="5" id="KW-1185">Reference proteome</keyword>
<protein>
    <submittedName>
        <fullName evidence="4">SYT1</fullName>
    </submittedName>
</protein>
<dbReference type="PANTHER" id="PTHR10024">
    <property type="entry name" value="SYNAPTOTAGMIN"/>
    <property type="match status" value="1"/>
</dbReference>
<dbReference type="SUPFAM" id="SSF49562">
    <property type="entry name" value="C2 domain (Calcium/lipid-binding domain, CaLB)"/>
    <property type="match status" value="2"/>
</dbReference>
<dbReference type="Proteomes" id="UP000675881">
    <property type="component" value="Chromosome 4"/>
</dbReference>
<dbReference type="Gene3D" id="2.60.40.150">
    <property type="entry name" value="C2 domain"/>
    <property type="match status" value="2"/>
</dbReference>
<dbReference type="GO" id="GO:0070382">
    <property type="term" value="C:exocytic vesicle"/>
    <property type="evidence" value="ECO:0007669"/>
    <property type="project" value="TreeGrafter"/>
</dbReference>
<dbReference type="GO" id="GO:0048791">
    <property type="term" value="P:calcium ion-regulated exocytosis of neurotransmitter"/>
    <property type="evidence" value="ECO:0007669"/>
    <property type="project" value="TreeGrafter"/>
</dbReference>
<feature type="domain" description="C2" evidence="3">
    <location>
        <begin position="35"/>
        <end position="164"/>
    </location>
</feature>
<gene>
    <name evidence="4" type="ORF">LSAA_8786</name>
</gene>
<dbReference type="EMBL" id="HG994583">
    <property type="protein sequence ID" value="CAF2923706.1"/>
    <property type="molecule type" value="Genomic_DNA"/>
</dbReference>
<dbReference type="GO" id="GO:0001786">
    <property type="term" value="F:phosphatidylserine binding"/>
    <property type="evidence" value="ECO:0007669"/>
    <property type="project" value="TreeGrafter"/>
</dbReference>
<dbReference type="GO" id="GO:0048488">
    <property type="term" value="P:synaptic vesicle endocytosis"/>
    <property type="evidence" value="ECO:0007669"/>
    <property type="project" value="TreeGrafter"/>
</dbReference>
<evidence type="ECO:0000313" key="4">
    <source>
        <dbReference type="EMBL" id="CAF2923706.1"/>
    </source>
</evidence>
<feature type="compositionally biased region" description="Acidic residues" evidence="2">
    <location>
        <begin position="28"/>
        <end position="43"/>
    </location>
</feature>
<name>A0A7R8CYE7_LEPSM</name>
<keyword evidence="1" id="KW-0677">Repeat</keyword>
<dbReference type="InterPro" id="IPR035892">
    <property type="entry name" value="C2_domain_sf"/>
</dbReference>
<dbReference type="InterPro" id="IPR001565">
    <property type="entry name" value="Synaptotagmin"/>
</dbReference>
<reference evidence="4" key="1">
    <citation type="submission" date="2021-02" db="EMBL/GenBank/DDBJ databases">
        <authorList>
            <person name="Bekaert M."/>
        </authorList>
    </citation>
    <scope>NUCLEOTIDE SEQUENCE</scope>
    <source>
        <strain evidence="4">IoA-00</strain>
    </source>
</reference>
<evidence type="ECO:0000256" key="2">
    <source>
        <dbReference type="SAM" id="MobiDB-lite"/>
    </source>
</evidence>
<dbReference type="GO" id="GO:0030276">
    <property type="term" value="F:clathrin binding"/>
    <property type="evidence" value="ECO:0007669"/>
    <property type="project" value="TreeGrafter"/>
</dbReference>
<dbReference type="GO" id="GO:0005886">
    <property type="term" value="C:plasma membrane"/>
    <property type="evidence" value="ECO:0007669"/>
    <property type="project" value="TreeGrafter"/>
</dbReference>
<dbReference type="GO" id="GO:0005509">
    <property type="term" value="F:calcium ion binding"/>
    <property type="evidence" value="ECO:0007669"/>
    <property type="project" value="TreeGrafter"/>
</dbReference>
<dbReference type="GO" id="GO:0000149">
    <property type="term" value="F:SNARE binding"/>
    <property type="evidence" value="ECO:0007669"/>
    <property type="project" value="TreeGrafter"/>
</dbReference>
<dbReference type="Pfam" id="PF00168">
    <property type="entry name" value="C2"/>
    <property type="match status" value="2"/>
</dbReference>
<feature type="domain" description="C2" evidence="3">
    <location>
        <begin position="176"/>
        <end position="314"/>
    </location>
</feature>
<evidence type="ECO:0000313" key="5">
    <source>
        <dbReference type="Proteomes" id="UP000675881"/>
    </source>
</evidence>
<dbReference type="OrthoDB" id="1624886at2759"/>
<feature type="compositionally biased region" description="Basic and acidic residues" evidence="2">
    <location>
        <begin position="326"/>
        <end position="360"/>
    </location>
</feature>
<dbReference type="PRINTS" id="PR00360">
    <property type="entry name" value="C2DOMAIN"/>
</dbReference>
<dbReference type="PROSITE" id="PS50004">
    <property type="entry name" value="C2"/>
    <property type="match status" value="2"/>
</dbReference>
<dbReference type="PRINTS" id="PR00399">
    <property type="entry name" value="SYNAPTOTAGMN"/>
</dbReference>
<accession>A0A7R8CYE7</accession>
<dbReference type="GO" id="GO:0005544">
    <property type="term" value="F:calcium-dependent phospholipid binding"/>
    <property type="evidence" value="ECO:0007669"/>
    <property type="project" value="TreeGrafter"/>
</dbReference>
<proteinExistence type="predicted"/>
<dbReference type="GO" id="GO:0098793">
    <property type="term" value="C:presynapse"/>
    <property type="evidence" value="ECO:0007669"/>
    <property type="project" value="GOC"/>
</dbReference>
<dbReference type="PANTHER" id="PTHR10024:SF227">
    <property type="entry name" value="SYNAPTOTAGMIN 1"/>
    <property type="match status" value="1"/>
</dbReference>